<proteinExistence type="predicted"/>
<accession>A0A8H4EMR8</accession>
<dbReference type="Proteomes" id="UP000439903">
    <property type="component" value="Unassembled WGS sequence"/>
</dbReference>
<dbReference type="EMBL" id="WTPW01000348">
    <property type="protein sequence ID" value="KAF0520644.1"/>
    <property type="molecule type" value="Genomic_DNA"/>
</dbReference>
<comment type="caution">
    <text evidence="1">The sequence shown here is derived from an EMBL/GenBank/DDBJ whole genome shotgun (WGS) entry which is preliminary data.</text>
</comment>
<organism evidence="1 2">
    <name type="scientific">Gigaspora margarita</name>
    <dbReference type="NCBI Taxonomy" id="4874"/>
    <lineage>
        <taxon>Eukaryota</taxon>
        <taxon>Fungi</taxon>
        <taxon>Fungi incertae sedis</taxon>
        <taxon>Mucoromycota</taxon>
        <taxon>Glomeromycotina</taxon>
        <taxon>Glomeromycetes</taxon>
        <taxon>Diversisporales</taxon>
        <taxon>Gigasporaceae</taxon>
        <taxon>Gigaspora</taxon>
    </lineage>
</organism>
<dbReference type="AlphaFoldDB" id="A0A8H4EMR8"/>
<evidence type="ECO:0000313" key="1">
    <source>
        <dbReference type="EMBL" id="KAF0520644.1"/>
    </source>
</evidence>
<name>A0A8H4EMR8_GIGMA</name>
<keyword evidence="2" id="KW-1185">Reference proteome</keyword>
<sequence>MLVTIKAFHEASFGAQVTFMLTCVAFMLSSWAENHEAFFEKDITNLKLTAKLLVIGCTFSGGTQSIGRDILVASFTISRK</sequence>
<protein>
    <submittedName>
        <fullName evidence="1">Uncharacterized protein</fullName>
    </submittedName>
</protein>
<gene>
    <name evidence="1" type="ORF">F8M41_016189</name>
</gene>
<reference evidence="1 2" key="1">
    <citation type="journal article" date="2019" name="Environ. Microbiol.">
        <title>At the nexus of three kingdoms: the genome of the mycorrhizal fungus Gigaspora margarita provides insights into plant, endobacterial and fungal interactions.</title>
        <authorList>
            <person name="Venice F."/>
            <person name="Ghignone S."/>
            <person name="Salvioli di Fossalunga A."/>
            <person name="Amselem J."/>
            <person name="Novero M."/>
            <person name="Xianan X."/>
            <person name="Sedzielewska Toro K."/>
            <person name="Morin E."/>
            <person name="Lipzen A."/>
            <person name="Grigoriev I.V."/>
            <person name="Henrissat B."/>
            <person name="Martin F.M."/>
            <person name="Bonfante P."/>
        </authorList>
    </citation>
    <scope>NUCLEOTIDE SEQUENCE [LARGE SCALE GENOMIC DNA]</scope>
    <source>
        <strain evidence="1 2">BEG34</strain>
    </source>
</reference>
<evidence type="ECO:0000313" key="2">
    <source>
        <dbReference type="Proteomes" id="UP000439903"/>
    </source>
</evidence>